<dbReference type="OMA" id="SSKCKVG"/>
<dbReference type="AlphaFoldDB" id="A0A1Y1IJF1"/>
<name>A0A1Y1IJF1_KLENI</name>
<organism evidence="1 2">
    <name type="scientific">Klebsormidium nitens</name>
    <name type="common">Green alga</name>
    <name type="synonym">Ulothrix nitens</name>
    <dbReference type="NCBI Taxonomy" id="105231"/>
    <lineage>
        <taxon>Eukaryota</taxon>
        <taxon>Viridiplantae</taxon>
        <taxon>Streptophyta</taxon>
        <taxon>Klebsormidiophyceae</taxon>
        <taxon>Klebsormidiales</taxon>
        <taxon>Klebsormidiaceae</taxon>
        <taxon>Klebsormidium</taxon>
    </lineage>
</organism>
<evidence type="ECO:0000313" key="1">
    <source>
        <dbReference type="EMBL" id="GAQ89241.1"/>
    </source>
</evidence>
<gene>
    <name evidence="1" type="ORF">KFL_005020020</name>
</gene>
<sequence length="255" mass="27884">MQGAGPSAVSDDELLSAPVLPEVPLRRLVDDFLEATGKSNKKAAADVFYLFEACCNNYGWDNNDKWTYEAAHAVGKDFIDVSGADVIGSCAREFFGYFVPRKVNADPRSLKKMATQMGRWFKWLHKGGHIDETKSRELQGLAKQKETDLPRGEQASQLLFQQSRMANLQEPIMDSADGYFEVERVSTSSVTLSAFPAGSSGGLSDPDALELTLPLGITQLLRKGDTVCLSLVRDATGDWKVHQSGNVYPDGNASD</sequence>
<evidence type="ECO:0000313" key="2">
    <source>
        <dbReference type="Proteomes" id="UP000054558"/>
    </source>
</evidence>
<proteinExistence type="predicted"/>
<dbReference type="EMBL" id="DF237451">
    <property type="protein sequence ID" value="GAQ89241.1"/>
    <property type="molecule type" value="Genomic_DNA"/>
</dbReference>
<accession>A0A1Y1IJF1</accession>
<dbReference type="Proteomes" id="UP000054558">
    <property type="component" value="Unassembled WGS sequence"/>
</dbReference>
<reference evidence="1 2" key="1">
    <citation type="journal article" date="2014" name="Nat. Commun.">
        <title>Klebsormidium flaccidum genome reveals primary factors for plant terrestrial adaptation.</title>
        <authorList>
            <person name="Hori K."/>
            <person name="Maruyama F."/>
            <person name="Fujisawa T."/>
            <person name="Togashi T."/>
            <person name="Yamamoto N."/>
            <person name="Seo M."/>
            <person name="Sato S."/>
            <person name="Yamada T."/>
            <person name="Mori H."/>
            <person name="Tajima N."/>
            <person name="Moriyama T."/>
            <person name="Ikeuchi M."/>
            <person name="Watanabe M."/>
            <person name="Wada H."/>
            <person name="Kobayashi K."/>
            <person name="Saito M."/>
            <person name="Masuda T."/>
            <person name="Sasaki-Sekimoto Y."/>
            <person name="Mashiguchi K."/>
            <person name="Awai K."/>
            <person name="Shimojima M."/>
            <person name="Masuda S."/>
            <person name="Iwai M."/>
            <person name="Nobusawa T."/>
            <person name="Narise T."/>
            <person name="Kondo S."/>
            <person name="Saito H."/>
            <person name="Sato R."/>
            <person name="Murakawa M."/>
            <person name="Ihara Y."/>
            <person name="Oshima-Yamada Y."/>
            <person name="Ohtaka K."/>
            <person name="Satoh M."/>
            <person name="Sonobe K."/>
            <person name="Ishii M."/>
            <person name="Ohtani R."/>
            <person name="Kanamori-Sato M."/>
            <person name="Honoki R."/>
            <person name="Miyazaki D."/>
            <person name="Mochizuki H."/>
            <person name="Umetsu J."/>
            <person name="Higashi K."/>
            <person name="Shibata D."/>
            <person name="Kamiya Y."/>
            <person name="Sato N."/>
            <person name="Nakamura Y."/>
            <person name="Tabata S."/>
            <person name="Ida S."/>
            <person name="Kurokawa K."/>
            <person name="Ohta H."/>
        </authorList>
    </citation>
    <scope>NUCLEOTIDE SEQUENCE [LARGE SCALE GENOMIC DNA]</scope>
    <source>
        <strain evidence="1 2">NIES-2285</strain>
    </source>
</reference>
<keyword evidence="2" id="KW-1185">Reference proteome</keyword>
<protein>
    <submittedName>
        <fullName evidence="1">Uncharacterized protein</fullName>
    </submittedName>
</protein>